<dbReference type="EMBL" id="LNQR01000058">
    <property type="protein sequence ID" value="KWT85940.1"/>
    <property type="molecule type" value="Genomic_DNA"/>
</dbReference>
<dbReference type="Pfam" id="PF13561">
    <property type="entry name" value="adh_short_C2"/>
    <property type="match status" value="1"/>
</dbReference>
<organism evidence="3 4">
    <name type="scientific">Candidatus Magnetominusculus xianensis</name>
    <dbReference type="NCBI Taxonomy" id="1748249"/>
    <lineage>
        <taxon>Bacteria</taxon>
        <taxon>Pseudomonadati</taxon>
        <taxon>Nitrospirota</taxon>
        <taxon>Nitrospiria</taxon>
        <taxon>Nitrospirales</taxon>
        <taxon>Nitrospiraceae</taxon>
        <taxon>Candidatus Magnetominusculus</taxon>
    </lineage>
</organism>
<dbReference type="GO" id="GO:0016491">
    <property type="term" value="F:oxidoreductase activity"/>
    <property type="evidence" value="ECO:0007669"/>
    <property type="project" value="UniProtKB-KW"/>
</dbReference>
<name>A0ABR5SJD7_9BACT</name>
<dbReference type="SUPFAM" id="SSF51735">
    <property type="entry name" value="NAD(P)-binding Rossmann-fold domains"/>
    <property type="match status" value="1"/>
</dbReference>
<protein>
    <submittedName>
        <fullName evidence="3">SDR family oxidoreductase</fullName>
        <ecNumber evidence="3">1.2.1.-</ecNumber>
    </submittedName>
</protein>
<accession>A0ABR5SJD7</accession>
<dbReference type="PRINTS" id="PR00081">
    <property type="entry name" value="GDHRDH"/>
</dbReference>
<dbReference type="EC" id="1.2.1.-" evidence="3"/>
<dbReference type="InterPro" id="IPR036291">
    <property type="entry name" value="NAD(P)-bd_dom_sf"/>
</dbReference>
<sequence>MSDRLRNILVTGGSSEIGTAILNVLSKMDMVKIIATSNTNKINNSNFKYRCLQNIDLNNDTCLLSLRDEVSTFFQGSFSIIHSVGNFWKHKPLNYTDIGFAKEMMLSHYATLFGVSHYLLPLAAERGGGRIVAFSCNSVLYNYPEMAAFTSAKAAVECLIKCIANEWSKDKIVANAIALPSIGTNAVKEDKKYGDHNNYITPDEVAEIVIDILAEMSPYMNGNVIKIFKYSKSFYHKSFFERNPSSIKE</sequence>
<reference evidence="3 4" key="1">
    <citation type="submission" date="2015-11" db="EMBL/GenBank/DDBJ databases">
        <authorList>
            <person name="Lin W."/>
        </authorList>
    </citation>
    <scope>NUCLEOTIDE SEQUENCE [LARGE SCALE GENOMIC DNA]</scope>
    <source>
        <strain evidence="3 4">HCH-1</strain>
    </source>
</reference>
<evidence type="ECO:0000256" key="2">
    <source>
        <dbReference type="ARBA" id="ARBA00023002"/>
    </source>
</evidence>
<comment type="similarity">
    <text evidence="1">Belongs to the short-chain dehydrogenases/reductases (SDR) family.</text>
</comment>
<evidence type="ECO:0000313" key="4">
    <source>
        <dbReference type="Proteomes" id="UP000060487"/>
    </source>
</evidence>
<comment type="caution">
    <text evidence="3">The sequence shown here is derived from an EMBL/GenBank/DDBJ whole genome shotgun (WGS) entry which is preliminary data.</text>
</comment>
<dbReference type="PANTHER" id="PTHR24321:SF8">
    <property type="entry name" value="ESTRADIOL 17-BETA-DEHYDROGENASE 8-RELATED"/>
    <property type="match status" value="1"/>
</dbReference>
<proteinExistence type="inferred from homology"/>
<evidence type="ECO:0000256" key="1">
    <source>
        <dbReference type="ARBA" id="ARBA00006484"/>
    </source>
</evidence>
<keyword evidence="4" id="KW-1185">Reference proteome</keyword>
<keyword evidence="2 3" id="KW-0560">Oxidoreductase</keyword>
<dbReference type="CDD" id="cd05233">
    <property type="entry name" value="SDR_c"/>
    <property type="match status" value="1"/>
</dbReference>
<dbReference type="Gene3D" id="3.40.50.720">
    <property type="entry name" value="NAD(P)-binding Rossmann-like Domain"/>
    <property type="match status" value="1"/>
</dbReference>
<dbReference type="InterPro" id="IPR002347">
    <property type="entry name" value="SDR_fam"/>
</dbReference>
<dbReference type="RefSeq" id="WP_085052266.1">
    <property type="nucleotide sequence ID" value="NZ_LNQR01000058.1"/>
</dbReference>
<dbReference type="PANTHER" id="PTHR24321">
    <property type="entry name" value="DEHYDROGENASES, SHORT CHAIN"/>
    <property type="match status" value="1"/>
</dbReference>
<gene>
    <name evidence="3" type="primary">acr1</name>
    <name evidence="3" type="ORF">ASN18_1651</name>
</gene>
<evidence type="ECO:0000313" key="3">
    <source>
        <dbReference type="EMBL" id="KWT85940.1"/>
    </source>
</evidence>
<dbReference type="Proteomes" id="UP000060487">
    <property type="component" value="Unassembled WGS sequence"/>
</dbReference>